<keyword evidence="6" id="KW-0560">Oxidoreductase</keyword>
<evidence type="ECO:0000313" key="12">
    <source>
        <dbReference type="EMBL" id="PSN62104.1"/>
    </source>
</evidence>
<dbReference type="EMBL" id="KZ678142">
    <property type="protein sequence ID" value="PSN62104.1"/>
    <property type="molecule type" value="Genomic_DNA"/>
</dbReference>
<dbReference type="InterPro" id="IPR006076">
    <property type="entry name" value="FAD-dep_OxRdtase"/>
</dbReference>
<feature type="non-terminal residue" evidence="12">
    <location>
        <position position="1"/>
    </location>
</feature>
<evidence type="ECO:0000259" key="11">
    <source>
        <dbReference type="Pfam" id="PF01266"/>
    </source>
</evidence>
<comment type="similarity">
    <text evidence="3">Belongs to the DAMOX/DASOX family.</text>
</comment>
<protein>
    <recommendedName>
        <fullName evidence="8">D-amino-acid oxidase</fullName>
        <ecNumber evidence="8">1.4.3.3</ecNumber>
    </recommendedName>
</protein>
<dbReference type="EC" id="1.4.3.3" evidence="8"/>
<dbReference type="SUPFAM" id="SSF54373">
    <property type="entry name" value="FAD-linked reductases, C-terminal domain"/>
    <property type="match status" value="1"/>
</dbReference>
<keyword evidence="13" id="KW-1185">Reference proteome</keyword>
<evidence type="ECO:0000256" key="5">
    <source>
        <dbReference type="ARBA" id="ARBA00022827"/>
    </source>
</evidence>
<dbReference type="InterPro" id="IPR023209">
    <property type="entry name" value="DAO"/>
</dbReference>
<evidence type="ECO:0000256" key="1">
    <source>
        <dbReference type="ARBA" id="ARBA00001974"/>
    </source>
</evidence>
<evidence type="ECO:0000256" key="4">
    <source>
        <dbReference type="ARBA" id="ARBA00022630"/>
    </source>
</evidence>
<comment type="subcellular location">
    <subcellularLocation>
        <location evidence="2">Peroxisome matrix</location>
    </subcellularLocation>
</comment>
<sequence length="353" mass="38206">SAGVVGLTTALVLSRHKHLQVTVVAKHMPGDYDIEYASPWAGANSMPVGQPGSNLQQYEIETFKELDKICRDVPEAGIHYQETVIYNRKKDVGSATGDWFKELLKEDAWFRDLMPNFRVLSKSELPSDCDSGTTFTSVCINTAIFLPWLVGQCLKNGVVVKRAVLSHISEAASLHHSGEPAGLIVNCTGLLASKLGGVMDANVYPGRGQVVVVRNSPGAMYTISGTDAGPDEATYMMQRAAGGGTILGGCMQHNNWESQPDPNLAQRIMERCVELCPALAPKTGKATELSVIRHGVGLRPMRKGGIRVEKEKIDGNWVVHNYGHAGYGYQAGFGSAWAAEKLVLEALKEKAKL</sequence>
<dbReference type="SUPFAM" id="SSF51971">
    <property type="entry name" value="Nucleotide-binding domain"/>
    <property type="match status" value="1"/>
</dbReference>
<comment type="catalytic activity">
    <reaction evidence="9">
        <text>a D-alpha-amino acid + O2 + H2O = a 2-oxocarboxylate + H2O2 + NH4(+)</text>
        <dbReference type="Rhea" id="RHEA:21816"/>
        <dbReference type="ChEBI" id="CHEBI:15377"/>
        <dbReference type="ChEBI" id="CHEBI:15379"/>
        <dbReference type="ChEBI" id="CHEBI:16240"/>
        <dbReference type="ChEBI" id="CHEBI:28938"/>
        <dbReference type="ChEBI" id="CHEBI:35179"/>
        <dbReference type="ChEBI" id="CHEBI:59871"/>
        <dbReference type="EC" id="1.4.3.3"/>
    </reaction>
    <physiologicalReaction direction="left-to-right" evidence="9">
        <dbReference type="Rhea" id="RHEA:21817"/>
    </physiologicalReaction>
</comment>
<evidence type="ECO:0000256" key="2">
    <source>
        <dbReference type="ARBA" id="ARBA00004253"/>
    </source>
</evidence>
<gene>
    <name evidence="12" type="ORF">BS50DRAFT_503391</name>
</gene>
<dbReference type="GO" id="GO:0005782">
    <property type="term" value="C:peroxisomal matrix"/>
    <property type="evidence" value="ECO:0007669"/>
    <property type="project" value="UniProtKB-SubCell"/>
</dbReference>
<dbReference type="STRING" id="1448308.A0A2T2N9K7"/>
<feature type="binding site" evidence="10">
    <location>
        <position position="235"/>
    </location>
    <ligand>
        <name>D-dopa</name>
        <dbReference type="ChEBI" id="CHEBI:149689"/>
    </ligand>
</feature>
<reference evidence="12 13" key="1">
    <citation type="journal article" date="2018" name="Front. Microbiol.">
        <title>Genome-Wide Analysis of Corynespora cassiicola Leaf Fall Disease Putative Effectors.</title>
        <authorList>
            <person name="Lopez D."/>
            <person name="Ribeiro S."/>
            <person name="Label P."/>
            <person name="Fumanal B."/>
            <person name="Venisse J.S."/>
            <person name="Kohler A."/>
            <person name="de Oliveira R.R."/>
            <person name="Labutti K."/>
            <person name="Lipzen A."/>
            <person name="Lail K."/>
            <person name="Bauer D."/>
            <person name="Ohm R.A."/>
            <person name="Barry K.W."/>
            <person name="Spatafora J."/>
            <person name="Grigoriev I.V."/>
            <person name="Martin F.M."/>
            <person name="Pujade-Renaud V."/>
        </authorList>
    </citation>
    <scope>NUCLEOTIDE SEQUENCE [LARGE SCALE GENOMIC DNA]</scope>
    <source>
        <strain evidence="12 13">Philippines</strain>
    </source>
</reference>
<dbReference type="Pfam" id="PF01266">
    <property type="entry name" value="DAO"/>
    <property type="match status" value="1"/>
</dbReference>
<evidence type="ECO:0000256" key="3">
    <source>
        <dbReference type="ARBA" id="ARBA00006730"/>
    </source>
</evidence>
<dbReference type="PIRSF" id="PIRSF000189">
    <property type="entry name" value="D-aa_oxidase"/>
    <property type="match status" value="1"/>
</dbReference>
<dbReference type="GO" id="GO:0071949">
    <property type="term" value="F:FAD binding"/>
    <property type="evidence" value="ECO:0007669"/>
    <property type="project" value="InterPro"/>
</dbReference>
<dbReference type="PANTHER" id="PTHR11530:SF16">
    <property type="entry name" value="D-AMINO ACID OXIDASE (AFU_ORTHOLOGUE AFUA_5G11290)"/>
    <property type="match status" value="1"/>
</dbReference>
<evidence type="ECO:0000256" key="6">
    <source>
        <dbReference type="ARBA" id="ARBA00023002"/>
    </source>
</evidence>
<proteinExistence type="inferred from homology"/>
<evidence type="ECO:0000256" key="8">
    <source>
        <dbReference type="ARBA" id="ARBA00039101"/>
    </source>
</evidence>
<feature type="binding site" evidence="10">
    <location>
        <position position="326"/>
    </location>
    <ligand>
        <name>D-dopa</name>
        <dbReference type="ChEBI" id="CHEBI:149689"/>
    </ligand>
</feature>
<evidence type="ECO:0000256" key="10">
    <source>
        <dbReference type="PIRSR" id="PIRSR000189-1"/>
    </source>
</evidence>
<dbReference type="InterPro" id="IPR006181">
    <property type="entry name" value="D-amino_acid_oxidase_CS"/>
</dbReference>
<comment type="cofactor">
    <cofactor evidence="1 10">
        <name>FAD</name>
        <dbReference type="ChEBI" id="CHEBI:57692"/>
    </cofactor>
</comment>
<dbReference type="AlphaFoldDB" id="A0A2T2N9K7"/>
<keyword evidence="5 10" id="KW-0274">FAD</keyword>
<feature type="binding site" evidence="10">
    <location>
        <position position="188"/>
    </location>
    <ligand>
        <name>FAD</name>
        <dbReference type="ChEBI" id="CHEBI:57692"/>
    </ligand>
</feature>
<feature type="binding site" evidence="10">
    <location>
        <position position="299"/>
    </location>
    <ligand>
        <name>D-dopa</name>
        <dbReference type="ChEBI" id="CHEBI:149689"/>
    </ligand>
</feature>
<evidence type="ECO:0000256" key="9">
    <source>
        <dbReference type="ARBA" id="ARBA00049547"/>
    </source>
</evidence>
<feature type="domain" description="FAD dependent oxidoreductase" evidence="11">
    <location>
        <begin position="2"/>
        <end position="338"/>
    </location>
</feature>
<accession>A0A2T2N9K7</accession>
<dbReference type="Proteomes" id="UP000240883">
    <property type="component" value="Unassembled WGS sequence"/>
</dbReference>
<evidence type="ECO:0000256" key="7">
    <source>
        <dbReference type="ARBA" id="ARBA00023140"/>
    </source>
</evidence>
<dbReference type="Gene3D" id="3.30.9.10">
    <property type="entry name" value="D-Amino Acid Oxidase, subunit A, domain 2"/>
    <property type="match status" value="1"/>
</dbReference>
<dbReference type="GO" id="GO:0019478">
    <property type="term" value="P:D-amino acid catabolic process"/>
    <property type="evidence" value="ECO:0007669"/>
    <property type="project" value="TreeGrafter"/>
</dbReference>
<keyword evidence="4" id="KW-0285">Flavoprotein</keyword>
<name>A0A2T2N9K7_CORCC</name>
<evidence type="ECO:0000313" key="13">
    <source>
        <dbReference type="Proteomes" id="UP000240883"/>
    </source>
</evidence>
<dbReference type="OrthoDB" id="409956at2759"/>
<dbReference type="GO" id="GO:0003884">
    <property type="term" value="F:D-amino-acid oxidase activity"/>
    <property type="evidence" value="ECO:0007669"/>
    <property type="project" value="UniProtKB-EC"/>
</dbReference>
<dbReference type="PANTHER" id="PTHR11530">
    <property type="entry name" value="D-AMINO ACID OXIDASE"/>
    <property type="match status" value="1"/>
</dbReference>
<dbReference type="Gene3D" id="3.40.50.720">
    <property type="entry name" value="NAD(P)-binding Rossmann-like Domain"/>
    <property type="match status" value="1"/>
</dbReference>
<dbReference type="PROSITE" id="PS00677">
    <property type="entry name" value="DAO"/>
    <property type="match status" value="1"/>
</dbReference>
<keyword evidence="7" id="KW-0576">Peroxisome</keyword>
<dbReference type="FunFam" id="3.30.9.10:FF:000018">
    <property type="entry name" value="D-amino acid oxidase, putative"/>
    <property type="match status" value="1"/>
</dbReference>
<organism evidence="12 13">
    <name type="scientific">Corynespora cassiicola Philippines</name>
    <dbReference type="NCBI Taxonomy" id="1448308"/>
    <lineage>
        <taxon>Eukaryota</taxon>
        <taxon>Fungi</taxon>
        <taxon>Dikarya</taxon>
        <taxon>Ascomycota</taxon>
        <taxon>Pezizomycotina</taxon>
        <taxon>Dothideomycetes</taxon>
        <taxon>Pleosporomycetidae</taxon>
        <taxon>Pleosporales</taxon>
        <taxon>Corynesporascaceae</taxon>
        <taxon>Corynespora</taxon>
    </lineage>
</organism>